<protein>
    <submittedName>
        <fullName evidence="2">Protein daughterless-like protein</fullName>
    </submittedName>
</protein>
<reference evidence="2 4" key="1">
    <citation type="journal article" date="2018" name="Gigascience">
        <title>Genomes of trombidid mites reveal novel predicted allergens and laterally-transferred genes associated with secondary metabolism.</title>
        <authorList>
            <person name="Dong X."/>
            <person name="Chaisiri K."/>
            <person name="Xia D."/>
            <person name="Armstrong S.D."/>
            <person name="Fang Y."/>
            <person name="Donnelly M.J."/>
            <person name="Kadowaki T."/>
            <person name="McGarry J.W."/>
            <person name="Darby A.C."/>
            <person name="Makepeace B.L."/>
        </authorList>
    </citation>
    <scope>NUCLEOTIDE SEQUENCE [LARGE SCALE GENOMIC DNA]</scope>
    <source>
        <strain evidence="2">UoL-WK</strain>
    </source>
</reference>
<sequence length="80" mass="9254">MATNEDEPLHFIEVFQNCFNKIANKQTGMRPPCVSRTRLSPLDARTARAFVARREPPRFGRIQLLFSFSGLFRCSFLTMD</sequence>
<evidence type="ECO:0000313" key="3">
    <source>
        <dbReference type="EMBL" id="RWS14854.1"/>
    </source>
</evidence>
<dbReference type="EMBL" id="NCKU01001500">
    <property type="protein sequence ID" value="RWS11974.1"/>
    <property type="molecule type" value="Genomic_DNA"/>
</dbReference>
<organism evidence="2 4">
    <name type="scientific">Dinothrombium tinctorium</name>
    <dbReference type="NCBI Taxonomy" id="1965070"/>
    <lineage>
        <taxon>Eukaryota</taxon>
        <taxon>Metazoa</taxon>
        <taxon>Ecdysozoa</taxon>
        <taxon>Arthropoda</taxon>
        <taxon>Chelicerata</taxon>
        <taxon>Arachnida</taxon>
        <taxon>Acari</taxon>
        <taxon>Acariformes</taxon>
        <taxon>Trombidiformes</taxon>
        <taxon>Prostigmata</taxon>
        <taxon>Anystina</taxon>
        <taxon>Parasitengona</taxon>
        <taxon>Trombidioidea</taxon>
        <taxon>Trombidiidae</taxon>
        <taxon>Dinothrombium</taxon>
    </lineage>
</organism>
<comment type="caution">
    <text evidence="2">The sequence shown here is derived from an EMBL/GenBank/DDBJ whole genome shotgun (WGS) entry which is preliminary data.</text>
</comment>
<accession>A0A443RAU5</accession>
<dbReference type="Proteomes" id="UP000285301">
    <property type="component" value="Unassembled WGS sequence"/>
</dbReference>
<dbReference type="OrthoDB" id="10034090at2759"/>
<evidence type="ECO:0000313" key="2">
    <source>
        <dbReference type="EMBL" id="RWS12389.1"/>
    </source>
</evidence>
<reference evidence="2" key="2">
    <citation type="submission" date="2018-11" db="EMBL/GenBank/DDBJ databases">
        <title>Trombidioid mite genomics.</title>
        <authorList>
            <person name="Dong X."/>
        </authorList>
    </citation>
    <scope>NUCLEOTIDE SEQUENCE</scope>
    <source>
        <strain evidence="2">UoL-WK</strain>
    </source>
</reference>
<gene>
    <name evidence="1" type="ORF">B4U79_04146</name>
    <name evidence="2" type="ORF">B4U79_09115</name>
    <name evidence="3" type="ORF">B4U79_09501</name>
</gene>
<dbReference type="AlphaFoldDB" id="A0A443RAU5"/>
<dbReference type="STRING" id="1965070.A0A443RAU5"/>
<name>A0A443RAU5_9ACAR</name>
<keyword evidence="4" id="KW-1185">Reference proteome</keyword>
<evidence type="ECO:0000313" key="1">
    <source>
        <dbReference type="EMBL" id="RWS11974.1"/>
    </source>
</evidence>
<dbReference type="EMBL" id="NCKU01001336">
    <property type="protein sequence ID" value="RWS12389.1"/>
    <property type="molecule type" value="Genomic_DNA"/>
</dbReference>
<dbReference type="EMBL" id="NCKU01000606">
    <property type="protein sequence ID" value="RWS14854.1"/>
    <property type="molecule type" value="Genomic_DNA"/>
</dbReference>
<evidence type="ECO:0000313" key="4">
    <source>
        <dbReference type="Proteomes" id="UP000285301"/>
    </source>
</evidence>
<proteinExistence type="predicted"/>